<keyword evidence="2" id="KW-0540">Nuclease</keyword>
<name>A0ABT5B3T9_9BACT</name>
<evidence type="ECO:0000313" key="3">
    <source>
        <dbReference type="Proteomes" id="UP001217838"/>
    </source>
</evidence>
<accession>A0ABT5B3T9</accession>
<keyword evidence="3" id="KW-1185">Reference proteome</keyword>
<dbReference type="Proteomes" id="UP001217838">
    <property type="component" value="Unassembled WGS sequence"/>
</dbReference>
<sequence>MQDRRRRSRRRRVWLWLLLIAVALLLLWCRREAPLVLGTFNIQTFPHGKTDREAVAAALAELDADALAVQEIRDLGLFQATLDRASALAGRRYAAVLTPSCRGRRDGRRLHVGVVYDTARLELADFRALSKGDSCPMGQAPGLVASLRAGDGRTLALASVHFTPNGDDRSFRERQGQWKWLASILPALREELGAEVVVGGDFNSTGYDDEKSAERRFIDELVAKQGLQLPTSALGCSMYWKTRGRWEPSLLDHVLAPKDMSFGTPEALGMCAALACEVQSSEPEVMRRVSDHCPVRIELRE</sequence>
<dbReference type="RefSeq" id="WP_271998248.1">
    <property type="nucleotide sequence ID" value="NZ_JAQNDN010000005.1"/>
</dbReference>
<comment type="caution">
    <text evidence="2">The sequence shown here is derived from an EMBL/GenBank/DDBJ whole genome shotgun (WGS) entry which is preliminary data.</text>
</comment>
<dbReference type="GO" id="GO:0004519">
    <property type="term" value="F:endonuclease activity"/>
    <property type="evidence" value="ECO:0007669"/>
    <property type="project" value="UniProtKB-KW"/>
</dbReference>
<dbReference type="SUPFAM" id="SSF56219">
    <property type="entry name" value="DNase I-like"/>
    <property type="match status" value="1"/>
</dbReference>
<dbReference type="Gene3D" id="3.60.10.10">
    <property type="entry name" value="Endonuclease/exonuclease/phosphatase"/>
    <property type="match status" value="1"/>
</dbReference>
<evidence type="ECO:0000259" key="1">
    <source>
        <dbReference type="Pfam" id="PF03372"/>
    </source>
</evidence>
<organism evidence="2 3">
    <name type="scientific">Nannocystis radixulma</name>
    <dbReference type="NCBI Taxonomy" id="2995305"/>
    <lineage>
        <taxon>Bacteria</taxon>
        <taxon>Pseudomonadati</taxon>
        <taxon>Myxococcota</taxon>
        <taxon>Polyangia</taxon>
        <taxon>Nannocystales</taxon>
        <taxon>Nannocystaceae</taxon>
        <taxon>Nannocystis</taxon>
    </lineage>
</organism>
<proteinExistence type="predicted"/>
<dbReference type="EMBL" id="JAQNDN010000005">
    <property type="protein sequence ID" value="MDC0668764.1"/>
    <property type="molecule type" value="Genomic_DNA"/>
</dbReference>
<protein>
    <submittedName>
        <fullName evidence="2">Endonuclease/exonuclease/phosphatase family protein</fullName>
    </submittedName>
</protein>
<dbReference type="InterPro" id="IPR036691">
    <property type="entry name" value="Endo/exonu/phosph_ase_sf"/>
</dbReference>
<evidence type="ECO:0000313" key="2">
    <source>
        <dbReference type="EMBL" id="MDC0668764.1"/>
    </source>
</evidence>
<reference evidence="2 3" key="1">
    <citation type="submission" date="2022-11" db="EMBL/GenBank/DDBJ databases">
        <title>Minimal conservation of predation-associated metabolite biosynthetic gene clusters underscores biosynthetic potential of Myxococcota including descriptions for ten novel species: Archangium lansinium sp. nov., Myxococcus landrumus sp. nov., Nannocystis bai.</title>
        <authorList>
            <person name="Ahearne A."/>
            <person name="Stevens C."/>
            <person name="Dowd S."/>
        </authorList>
    </citation>
    <scope>NUCLEOTIDE SEQUENCE [LARGE SCALE GENOMIC DNA]</scope>
    <source>
        <strain evidence="2 3">NCELM</strain>
    </source>
</reference>
<gene>
    <name evidence="2" type="ORF">POL58_13505</name>
</gene>
<dbReference type="Pfam" id="PF03372">
    <property type="entry name" value="Exo_endo_phos"/>
    <property type="match status" value="1"/>
</dbReference>
<keyword evidence="2" id="KW-0255">Endonuclease</keyword>
<keyword evidence="2" id="KW-0378">Hydrolase</keyword>
<feature type="domain" description="Endonuclease/exonuclease/phosphatase" evidence="1">
    <location>
        <begin position="38"/>
        <end position="292"/>
    </location>
</feature>
<dbReference type="InterPro" id="IPR005135">
    <property type="entry name" value="Endo/exonuclease/phosphatase"/>
</dbReference>